<dbReference type="Gene3D" id="3.30.930.10">
    <property type="entry name" value="Bira Bifunctional Protein, Domain 2"/>
    <property type="match status" value="1"/>
</dbReference>
<keyword evidence="5 13" id="KW-0436">Ligase</keyword>
<keyword evidence="11 13" id="KW-0030">Aminoacyl-tRNA synthetase</keyword>
<evidence type="ECO:0000256" key="10">
    <source>
        <dbReference type="ARBA" id="ARBA00022917"/>
    </source>
</evidence>
<comment type="catalytic activity">
    <reaction evidence="12 13 14">
        <text>tRNA(Lys) + L-lysine + ATP = L-lysyl-tRNA(Lys) + AMP + diphosphate</text>
        <dbReference type="Rhea" id="RHEA:20792"/>
        <dbReference type="Rhea" id="RHEA-COMP:9696"/>
        <dbReference type="Rhea" id="RHEA-COMP:9697"/>
        <dbReference type="ChEBI" id="CHEBI:30616"/>
        <dbReference type="ChEBI" id="CHEBI:32551"/>
        <dbReference type="ChEBI" id="CHEBI:33019"/>
        <dbReference type="ChEBI" id="CHEBI:78442"/>
        <dbReference type="ChEBI" id="CHEBI:78529"/>
        <dbReference type="ChEBI" id="CHEBI:456215"/>
        <dbReference type="EC" id="6.1.1.6"/>
    </reaction>
</comment>
<feature type="binding site" evidence="13">
    <location>
        <position position="410"/>
    </location>
    <ligand>
        <name>Mg(2+)</name>
        <dbReference type="ChEBI" id="CHEBI:18420"/>
        <label>1</label>
    </ligand>
</feature>
<accession>A0A1T4L749</accession>
<dbReference type="EC" id="6.1.1.6" evidence="13"/>
<dbReference type="PROSITE" id="PS50862">
    <property type="entry name" value="AA_TRNA_LIGASE_II"/>
    <property type="match status" value="1"/>
</dbReference>
<dbReference type="InterPro" id="IPR006195">
    <property type="entry name" value="aa-tRNA-synth_II"/>
</dbReference>
<organism evidence="16 17">
    <name type="scientific">Garciella nitratireducens DSM 15102</name>
    <dbReference type="NCBI Taxonomy" id="1121911"/>
    <lineage>
        <taxon>Bacteria</taxon>
        <taxon>Bacillati</taxon>
        <taxon>Bacillota</taxon>
        <taxon>Clostridia</taxon>
        <taxon>Eubacteriales</taxon>
        <taxon>Eubacteriaceae</taxon>
        <taxon>Garciella</taxon>
    </lineage>
</organism>
<evidence type="ECO:0000256" key="9">
    <source>
        <dbReference type="ARBA" id="ARBA00022842"/>
    </source>
</evidence>
<keyword evidence="7 13" id="KW-0547">Nucleotide-binding</keyword>
<comment type="subunit">
    <text evidence="3 13">Homodimer.</text>
</comment>
<keyword evidence="8 13" id="KW-0067">ATP-binding</keyword>
<dbReference type="EMBL" id="FUWV01000003">
    <property type="protein sequence ID" value="SJZ50556.1"/>
    <property type="molecule type" value="Genomic_DNA"/>
</dbReference>
<dbReference type="PANTHER" id="PTHR42918">
    <property type="entry name" value="LYSYL-TRNA SYNTHETASE"/>
    <property type="match status" value="1"/>
</dbReference>
<dbReference type="InterPro" id="IPR002313">
    <property type="entry name" value="Lys-tRNA-ligase_II"/>
</dbReference>
<feature type="domain" description="Aminoacyl-transfer RNA synthetases class-II family profile" evidence="15">
    <location>
        <begin position="182"/>
        <end position="498"/>
    </location>
</feature>
<dbReference type="SUPFAM" id="SSF55681">
    <property type="entry name" value="Class II aaRS and biotin synthetases"/>
    <property type="match status" value="1"/>
</dbReference>
<dbReference type="InterPro" id="IPR045864">
    <property type="entry name" value="aa-tRNA-synth_II/BPL/LPL"/>
</dbReference>
<dbReference type="HAMAP" id="MF_00252">
    <property type="entry name" value="Lys_tRNA_synth_class2"/>
    <property type="match status" value="1"/>
</dbReference>
<protein>
    <recommendedName>
        <fullName evidence="13">Lysine--tRNA ligase</fullName>
        <ecNumber evidence="13">6.1.1.6</ecNumber>
    </recommendedName>
    <alternativeName>
        <fullName evidence="13">Lysyl-tRNA synthetase</fullName>
        <shortName evidence="13">LysRS</shortName>
    </alternativeName>
</protein>
<evidence type="ECO:0000256" key="5">
    <source>
        <dbReference type="ARBA" id="ARBA00022598"/>
    </source>
</evidence>
<evidence type="ECO:0000313" key="16">
    <source>
        <dbReference type="EMBL" id="SJZ50556.1"/>
    </source>
</evidence>
<reference evidence="16 17" key="1">
    <citation type="submission" date="2017-02" db="EMBL/GenBank/DDBJ databases">
        <authorList>
            <person name="Peterson S.W."/>
        </authorList>
    </citation>
    <scope>NUCLEOTIDE SEQUENCE [LARGE SCALE GENOMIC DNA]</scope>
    <source>
        <strain evidence="16 17">DSM 15102</strain>
    </source>
</reference>
<dbReference type="PANTHER" id="PTHR42918:SF15">
    <property type="entry name" value="LYSINE--TRNA LIGASE, CHLOROPLASTIC_MITOCHONDRIAL"/>
    <property type="match status" value="1"/>
</dbReference>
<dbReference type="InterPro" id="IPR004364">
    <property type="entry name" value="Aa-tRNA-synt_II"/>
</dbReference>
<feature type="binding site" evidence="13">
    <location>
        <position position="417"/>
    </location>
    <ligand>
        <name>Mg(2+)</name>
        <dbReference type="ChEBI" id="CHEBI:18420"/>
        <label>1</label>
    </ligand>
</feature>
<dbReference type="AlphaFoldDB" id="A0A1T4L749"/>
<dbReference type="Pfam" id="PF01336">
    <property type="entry name" value="tRNA_anti-codon"/>
    <property type="match status" value="1"/>
</dbReference>
<dbReference type="Proteomes" id="UP000196365">
    <property type="component" value="Unassembled WGS sequence"/>
</dbReference>
<dbReference type="PRINTS" id="PR00982">
    <property type="entry name" value="TRNASYNTHLYS"/>
</dbReference>
<evidence type="ECO:0000256" key="11">
    <source>
        <dbReference type="ARBA" id="ARBA00023146"/>
    </source>
</evidence>
<evidence type="ECO:0000256" key="14">
    <source>
        <dbReference type="RuleBase" id="RU000336"/>
    </source>
</evidence>
<dbReference type="InterPro" id="IPR004365">
    <property type="entry name" value="NA-bd_OB_tRNA"/>
</dbReference>
<feature type="binding site" evidence="13">
    <location>
        <position position="417"/>
    </location>
    <ligand>
        <name>Mg(2+)</name>
        <dbReference type="ChEBI" id="CHEBI:18420"/>
        <label>2</label>
    </ligand>
</feature>
<comment type="cofactor">
    <cofactor evidence="13 14">
        <name>Mg(2+)</name>
        <dbReference type="ChEBI" id="CHEBI:18420"/>
    </cofactor>
    <text evidence="13 14">Binds 3 Mg(2+) ions per subunit.</text>
</comment>
<dbReference type="GO" id="GO:0000049">
    <property type="term" value="F:tRNA binding"/>
    <property type="evidence" value="ECO:0007669"/>
    <property type="project" value="TreeGrafter"/>
</dbReference>
<evidence type="ECO:0000256" key="7">
    <source>
        <dbReference type="ARBA" id="ARBA00022741"/>
    </source>
</evidence>
<dbReference type="GO" id="GO:0016740">
    <property type="term" value="F:transferase activity"/>
    <property type="evidence" value="ECO:0007669"/>
    <property type="project" value="UniProtKB-ARBA"/>
</dbReference>
<keyword evidence="17" id="KW-1185">Reference proteome</keyword>
<sequence>MTKEENHPMDERERELNDILRVRREKLAYLQEKGKNPFVIEKYERTHYSQEIIHNFEQLEGKRASLAGRIMSKRGHGKAGFAHIQDMQGKIQIYVRMDQIGEEAYEEYKTYDIGDIVGVEGEIFRTKKGEISIKVDKMQLLTKSLQPLPEKWHGLKDQELRYRQRYIDLIVNPEVKDVFIKRTKIIKKIREFLDDRGYLEVETPILNTIAGGANARPFITHHNTLDIDMYLRIANELYLKRLIVGGFDKVYEMGRMFRNEGMDPKHNPEYTAIELYEAYGDYHTVMKITEELVEYIAKEVLETTKITYGDLEIELKAPWKRVSMHELVAEKTGIDFMKAQSDEEARKLAKNLDKIENIDQLTKGKIINAAFEEYCESDIIQPTFVLHHPVDVSPLAKRNPNNPEVTNRFEAFICGREIANGFSELNDPIDQKQRFIAQLKDREAGDDEAHMMDEDFINALEVGLPPTGGLGIGIDRLIMILTNTHSIRDVLLFPTMKPENK</sequence>
<dbReference type="InterPro" id="IPR012340">
    <property type="entry name" value="NA-bd_OB-fold"/>
</dbReference>
<comment type="subcellular location">
    <subcellularLocation>
        <location evidence="1 13">Cytoplasm</location>
    </subcellularLocation>
</comment>
<evidence type="ECO:0000256" key="1">
    <source>
        <dbReference type="ARBA" id="ARBA00004496"/>
    </source>
</evidence>
<gene>
    <name evidence="13" type="primary">lysS</name>
    <name evidence="16" type="ORF">SAMN02745973_00876</name>
</gene>
<dbReference type="GO" id="GO:0000287">
    <property type="term" value="F:magnesium ion binding"/>
    <property type="evidence" value="ECO:0007669"/>
    <property type="project" value="UniProtKB-UniRule"/>
</dbReference>
<dbReference type="NCBIfam" id="NF001756">
    <property type="entry name" value="PRK00484.1"/>
    <property type="match status" value="1"/>
</dbReference>
<evidence type="ECO:0000259" key="15">
    <source>
        <dbReference type="PROSITE" id="PS50862"/>
    </source>
</evidence>
<dbReference type="InterPro" id="IPR018149">
    <property type="entry name" value="Lys-tRNA-synth_II_C"/>
</dbReference>
<dbReference type="GO" id="GO:0140096">
    <property type="term" value="F:catalytic activity, acting on a protein"/>
    <property type="evidence" value="ECO:0007669"/>
    <property type="project" value="UniProtKB-ARBA"/>
</dbReference>
<evidence type="ECO:0000256" key="8">
    <source>
        <dbReference type="ARBA" id="ARBA00022840"/>
    </source>
</evidence>
<dbReference type="GO" id="GO:0005829">
    <property type="term" value="C:cytosol"/>
    <property type="evidence" value="ECO:0007669"/>
    <property type="project" value="TreeGrafter"/>
</dbReference>
<dbReference type="GO" id="GO:0005524">
    <property type="term" value="F:ATP binding"/>
    <property type="evidence" value="ECO:0007669"/>
    <property type="project" value="UniProtKB-UniRule"/>
</dbReference>
<dbReference type="GO" id="GO:0004824">
    <property type="term" value="F:lysine-tRNA ligase activity"/>
    <property type="evidence" value="ECO:0007669"/>
    <property type="project" value="UniProtKB-UniRule"/>
</dbReference>
<dbReference type="RefSeq" id="WP_423240801.1">
    <property type="nucleotide sequence ID" value="NZ_FUWV01000003.1"/>
</dbReference>
<evidence type="ECO:0000256" key="3">
    <source>
        <dbReference type="ARBA" id="ARBA00011738"/>
    </source>
</evidence>
<dbReference type="InterPro" id="IPR044136">
    <property type="entry name" value="Lys-tRNA-ligase_II_N"/>
</dbReference>
<dbReference type="Pfam" id="PF00152">
    <property type="entry name" value="tRNA-synt_2"/>
    <property type="match status" value="1"/>
</dbReference>
<dbReference type="GO" id="GO:0006430">
    <property type="term" value="P:lysyl-tRNA aminoacylation"/>
    <property type="evidence" value="ECO:0007669"/>
    <property type="project" value="UniProtKB-UniRule"/>
</dbReference>
<keyword evidence="9 13" id="KW-0460">Magnesium</keyword>
<dbReference type="SUPFAM" id="SSF50249">
    <property type="entry name" value="Nucleic acid-binding proteins"/>
    <property type="match status" value="1"/>
</dbReference>
<dbReference type="InterPro" id="IPR034762">
    <property type="entry name" value="Lys-tRNA-ligase_II_bac/euk"/>
</dbReference>
<comment type="similarity">
    <text evidence="2 13">Belongs to the class-II aminoacyl-tRNA synthetase family.</text>
</comment>
<evidence type="ECO:0000256" key="12">
    <source>
        <dbReference type="ARBA" id="ARBA00048573"/>
    </source>
</evidence>
<dbReference type="NCBIfam" id="TIGR00499">
    <property type="entry name" value="lysS_bact"/>
    <property type="match status" value="1"/>
</dbReference>
<dbReference type="Gene3D" id="2.40.50.140">
    <property type="entry name" value="Nucleic acid-binding proteins"/>
    <property type="match status" value="1"/>
</dbReference>
<name>A0A1T4L749_9FIRM</name>
<evidence type="ECO:0000256" key="4">
    <source>
        <dbReference type="ARBA" id="ARBA00022490"/>
    </source>
</evidence>
<dbReference type="CDD" id="cd04322">
    <property type="entry name" value="LysRS_N"/>
    <property type="match status" value="1"/>
</dbReference>
<dbReference type="FunFam" id="3.30.930.10:FF:000001">
    <property type="entry name" value="Lysine--tRNA ligase"/>
    <property type="match status" value="1"/>
</dbReference>
<evidence type="ECO:0000313" key="17">
    <source>
        <dbReference type="Proteomes" id="UP000196365"/>
    </source>
</evidence>
<keyword evidence="4 13" id="KW-0963">Cytoplasm</keyword>
<keyword evidence="10 13" id="KW-0648">Protein biosynthesis</keyword>
<dbReference type="FunFam" id="2.40.50.140:FF:000024">
    <property type="entry name" value="Lysine--tRNA ligase"/>
    <property type="match status" value="1"/>
</dbReference>
<dbReference type="CDD" id="cd00775">
    <property type="entry name" value="LysRS_core"/>
    <property type="match status" value="1"/>
</dbReference>
<evidence type="ECO:0000256" key="2">
    <source>
        <dbReference type="ARBA" id="ARBA00008226"/>
    </source>
</evidence>
<evidence type="ECO:0000256" key="6">
    <source>
        <dbReference type="ARBA" id="ARBA00022723"/>
    </source>
</evidence>
<proteinExistence type="inferred from homology"/>
<evidence type="ECO:0000256" key="13">
    <source>
        <dbReference type="HAMAP-Rule" id="MF_00252"/>
    </source>
</evidence>
<keyword evidence="6 13" id="KW-0479">Metal-binding</keyword>
<dbReference type="PIRSF" id="PIRSF039101">
    <property type="entry name" value="LysRS2"/>
    <property type="match status" value="1"/>
</dbReference>